<dbReference type="InterPro" id="IPR016024">
    <property type="entry name" value="ARM-type_fold"/>
</dbReference>
<evidence type="ECO:0008006" key="3">
    <source>
        <dbReference type="Google" id="ProtNLM"/>
    </source>
</evidence>
<keyword evidence="2" id="KW-1185">Reference proteome</keyword>
<protein>
    <recommendedName>
        <fullName evidence="3">Leucine rich repeat variant</fullName>
    </recommendedName>
</protein>
<proteinExistence type="predicted"/>
<reference evidence="1" key="1">
    <citation type="submission" date="2021-04" db="EMBL/GenBank/DDBJ databases">
        <title>Genome based classification of Actinospica acidithermotolerans sp. nov., an actinobacterium isolated from an Indonesian hot spring.</title>
        <authorList>
            <person name="Kusuma A.B."/>
            <person name="Putra K.E."/>
            <person name="Nafisah S."/>
            <person name="Loh J."/>
            <person name="Nouioui I."/>
            <person name="Goodfellow M."/>
        </authorList>
    </citation>
    <scope>NUCLEOTIDE SEQUENCE</scope>
    <source>
        <strain evidence="1">DSM 45618</strain>
    </source>
</reference>
<evidence type="ECO:0000313" key="1">
    <source>
        <dbReference type="EMBL" id="MBS2966422.1"/>
    </source>
</evidence>
<dbReference type="Proteomes" id="UP000677913">
    <property type="component" value="Unassembled WGS sequence"/>
</dbReference>
<comment type="caution">
    <text evidence="1">The sequence shown here is derived from an EMBL/GenBank/DDBJ whole genome shotgun (WGS) entry which is preliminary data.</text>
</comment>
<dbReference type="EMBL" id="JAGSXH010000148">
    <property type="protein sequence ID" value="MBS2966422.1"/>
    <property type="molecule type" value="Genomic_DNA"/>
</dbReference>
<dbReference type="AlphaFoldDB" id="A0A8J7WUZ3"/>
<evidence type="ECO:0000313" key="2">
    <source>
        <dbReference type="Proteomes" id="UP000677913"/>
    </source>
</evidence>
<accession>A0A8J7WUZ3</accession>
<sequence>MTIHSADEFVRLRYSDDPANYQRAAGEEAAVDVWHDVINRYPDARMWVAQNKTVPLEILAILVSDADAEVRRMVVMKRKLTPDLLDQLAMDDDESIRMRVAMHKNVAEETLQRLRDDSWDRIREVVTERLGDSN</sequence>
<gene>
    <name evidence="1" type="ORF">KGA66_25495</name>
</gene>
<dbReference type="RefSeq" id="WP_211471476.1">
    <property type="nucleotide sequence ID" value="NZ_JAGSXH010000148.1"/>
</dbReference>
<organism evidence="1 2">
    <name type="scientific">Actinocrinis puniceicyclus</name>
    <dbReference type="NCBI Taxonomy" id="977794"/>
    <lineage>
        <taxon>Bacteria</taxon>
        <taxon>Bacillati</taxon>
        <taxon>Actinomycetota</taxon>
        <taxon>Actinomycetes</taxon>
        <taxon>Catenulisporales</taxon>
        <taxon>Actinospicaceae</taxon>
        <taxon>Actinocrinis</taxon>
    </lineage>
</organism>
<dbReference type="SUPFAM" id="SSF48371">
    <property type="entry name" value="ARM repeat"/>
    <property type="match status" value="1"/>
</dbReference>
<dbReference type="InterPro" id="IPR011989">
    <property type="entry name" value="ARM-like"/>
</dbReference>
<dbReference type="Gene3D" id="1.25.10.10">
    <property type="entry name" value="Leucine-rich Repeat Variant"/>
    <property type="match status" value="1"/>
</dbReference>
<name>A0A8J7WUZ3_9ACTN</name>